<dbReference type="InParanoid" id="A0A1S3GVH6"/>
<reference evidence="3" key="1">
    <citation type="submission" date="2025-08" db="UniProtKB">
        <authorList>
            <consortium name="RefSeq"/>
        </authorList>
    </citation>
    <scope>IDENTIFICATION</scope>
    <source>
        <tissue evidence="3">Kidney</tissue>
    </source>
</reference>
<dbReference type="Proteomes" id="UP000081671">
    <property type="component" value="Unplaced"/>
</dbReference>
<name>A0A1S3GVH6_DIPOR</name>
<dbReference type="OrthoDB" id="498204at2759"/>
<evidence type="ECO:0000313" key="3">
    <source>
        <dbReference type="RefSeq" id="XP_012892893.1"/>
    </source>
</evidence>
<proteinExistence type="predicted"/>
<organism evidence="2 3">
    <name type="scientific">Dipodomys ordii</name>
    <name type="common">Ord's kangaroo rat</name>
    <dbReference type="NCBI Taxonomy" id="10020"/>
    <lineage>
        <taxon>Eukaryota</taxon>
        <taxon>Metazoa</taxon>
        <taxon>Chordata</taxon>
        <taxon>Craniata</taxon>
        <taxon>Vertebrata</taxon>
        <taxon>Euteleostomi</taxon>
        <taxon>Mammalia</taxon>
        <taxon>Eutheria</taxon>
        <taxon>Euarchontoglires</taxon>
        <taxon>Glires</taxon>
        <taxon>Rodentia</taxon>
        <taxon>Castorimorpha</taxon>
        <taxon>Heteromyidae</taxon>
        <taxon>Dipodomyinae</taxon>
        <taxon>Dipodomys</taxon>
    </lineage>
</organism>
<dbReference type="KEGG" id="dord:106002584"/>
<dbReference type="Gene3D" id="3.30.1360.120">
    <property type="entry name" value="Probable tRNA modification gtpase trme, domain 1"/>
    <property type="match status" value="1"/>
</dbReference>
<dbReference type="PANTHER" id="PTHR43757:SF2">
    <property type="entry name" value="AMINOMETHYLTRANSFERASE, MITOCHONDRIAL"/>
    <property type="match status" value="1"/>
</dbReference>
<dbReference type="InterPro" id="IPR028896">
    <property type="entry name" value="GcvT/YgfZ/DmdA"/>
</dbReference>
<dbReference type="SUPFAM" id="SSF103025">
    <property type="entry name" value="Folate-binding domain"/>
    <property type="match status" value="1"/>
</dbReference>
<dbReference type="InterPro" id="IPR006222">
    <property type="entry name" value="GCVT_N"/>
</dbReference>
<feature type="non-terminal residue" evidence="3">
    <location>
        <position position="1"/>
    </location>
</feature>
<dbReference type="PANTHER" id="PTHR43757">
    <property type="entry name" value="AMINOMETHYLTRANSFERASE"/>
    <property type="match status" value="1"/>
</dbReference>
<dbReference type="GO" id="GO:0005739">
    <property type="term" value="C:mitochondrion"/>
    <property type="evidence" value="ECO:0007669"/>
    <property type="project" value="TreeGrafter"/>
</dbReference>
<gene>
    <name evidence="3" type="primary">LOC106002584</name>
</gene>
<dbReference type="InterPro" id="IPR027266">
    <property type="entry name" value="TrmE/GcvT-like"/>
</dbReference>
<protein>
    <submittedName>
        <fullName evidence="3">Dimethylglycine dehydrogenase, mitochondrial-like</fullName>
    </submittedName>
</protein>
<dbReference type="Pfam" id="PF01571">
    <property type="entry name" value="GCV_T"/>
    <property type="match status" value="1"/>
</dbReference>
<dbReference type="AlphaFoldDB" id="A0A1S3GVH6"/>
<accession>A0A1S3GVH6</accession>
<dbReference type="GeneID" id="106002584"/>
<feature type="domain" description="GCVT N-terminal" evidence="1">
    <location>
        <begin position="2"/>
        <end position="169"/>
    </location>
</feature>
<dbReference type="RefSeq" id="XP_012892893.1">
    <property type="nucleotide sequence ID" value="XM_013037439.1"/>
</dbReference>
<sequence length="170" mass="18915">VGFTNISHMLTPKGRVYAELTVSHQSPGEFLLITGSGSELHDLRWIEEVAIKGGYDVEIKNITDELGVLGVAGPLARKVLQKLTSEDLSDDVFKFLQTKSLKVSNIPVTAIRISYTGELGWELYHRREDSEALYDVIMNAGQEEGIDNFGTYALNVLRLEKAFRAWGSEV</sequence>
<keyword evidence="2" id="KW-1185">Reference proteome</keyword>
<evidence type="ECO:0000259" key="1">
    <source>
        <dbReference type="Pfam" id="PF01571"/>
    </source>
</evidence>
<evidence type="ECO:0000313" key="2">
    <source>
        <dbReference type="Proteomes" id="UP000081671"/>
    </source>
</evidence>